<protein>
    <submittedName>
        <fullName evidence="1">Uncharacterized protein</fullName>
    </submittedName>
</protein>
<keyword evidence="2" id="KW-1185">Reference proteome</keyword>
<dbReference type="EMBL" id="BAAAZW010000004">
    <property type="protein sequence ID" value="GAA3958337.1"/>
    <property type="molecule type" value="Genomic_DNA"/>
</dbReference>
<organism evidence="1 2">
    <name type="scientific">Gordonia caeni</name>
    <dbReference type="NCBI Taxonomy" id="1007097"/>
    <lineage>
        <taxon>Bacteria</taxon>
        <taxon>Bacillati</taxon>
        <taxon>Actinomycetota</taxon>
        <taxon>Actinomycetes</taxon>
        <taxon>Mycobacteriales</taxon>
        <taxon>Gordoniaceae</taxon>
        <taxon>Gordonia</taxon>
    </lineage>
</organism>
<sequence length="50" mass="5880">MKFIIMGPVSLILVLRARLREAGARRRDRTRETLSRTLRQEEPIIYVAAR</sequence>
<gene>
    <name evidence="1" type="ORF">GCM10022231_17320</name>
</gene>
<evidence type="ECO:0000313" key="2">
    <source>
        <dbReference type="Proteomes" id="UP001418444"/>
    </source>
</evidence>
<proteinExistence type="predicted"/>
<evidence type="ECO:0000313" key="1">
    <source>
        <dbReference type="EMBL" id="GAA3958337.1"/>
    </source>
</evidence>
<reference evidence="2" key="1">
    <citation type="journal article" date="2019" name="Int. J. Syst. Evol. Microbiol.">
        <title>The Global Catalogue of Microorganisms (GCM) 10K type strain sequencing project: providing services to taxonomists for standard genome sequencing and annotation.</title>
        <authorList>
            <consortium name="The Broad Institute Genomics Platform"/>
            <consortium name="The Broad Institute Genome Sequencing Center for Infectious Disease"/>
            <person name="Wu L."/>
            <person name="Ma J."/>
        </authorList>
    </citation>
    <scope>NUCLEOTIDE SEQUENCE [LARGE SCALE GENOMIC DNA]</scope>
    <source>
        <strain evidence="2">JCM 16923</strain>
    </source>
</reference>
<dbReference type="Proteomes" id="UP001418444">
    <property type="component" value="Unassembled WGS sequence"/>
</dbReference>
<comment type="caution">
    <text evidence="1">The sequence shown here is derived from an EMBL/GenBank/DDBJ whole genome shotgun (WGS) entry which is preliminary data.</text>
</comment>
<accession>A0ABP7P329</accession>
<name>A0ABP7P329_9ACTN</name>